<gene>
    <name evidence="2" type="ORF">MARPO_0155s0017</name>
</gene>
<proteinExistence type="predicted"/>
<organism evidence="2 3">
    <name type="scientific">Marchantia polymorpha</name>
    <name type="common">Common liverwort</name>
    <name type="synonym">Marchantia aquatica</name>
    <dbReference type="NCBI Taxonomy" id="3197"/>
    <lineage>
        <taxon>Eukaryota</taxon>
        <taxon>Viridiplantae</taxon>
        <taxon>Streptophyta</taxon>
        <taxon>Embryophyta</taxon>
        <taxon>Marchantiophyta</taxon>
        <taxon>Marchantiopsida</taxon>
        <taxon>Marchantiidae</taxon>
        <taxon>Marchantiales</taxon>
        <taxon>Marchantiaceae</taxon>
        <taxon>Marchantia</taxon>
    </lineage>
</organism>
<dbReference type="AlphaFoldDB" id="A0A2R6W4G6"/>
<sequence>MMLAGAVLRGSSRSAFYPLIPSSHGSTSTRPPSGRRRVPPISTLTARHVTRPPLASLRPPFFPASARLAVETPLFPFFFLSQGSQQLALASSSHFDARVPASSFLVFLPTCPASVDDSGVKLEGRRTPQP</sequence>
<evidence type="ECO:0000313" key="3">
    <source>
        <dbReference type="Proteomes" id="UP000244005"/>
    </source>
</evidence>
<dbReference type="Proteomes" id="UP000244005">
    <property type="component" value="Unassembled WGS sequence"/>
</dbReference>
<evidence type="ECO:0000313" key="2">
    <source>
        <dbReference type="EMBL" id="PTQ28755.1"/>
    </source>
</evidence>
<dbReference type="Gramene" id="Mp8g08000.1">
    <property type="protein sequence ID" value="Mp8g08000.1.cds1"/>
    <property type="gene ID" value="Mp8g08000"/>
</dbReference>
<dbReference type="EMBL" id="KZ772825">
    <property type="protein sequence ID" value="PTQ28755.1"/>
    <property type="molecule type" value="Genomic_DNA"/>
</dbReference>
<feature type="region of interest" description="Disordered" evidence="1">
    <location>
        <begin position="19"/>
        <end position="41"/>
    </location>
</feature>
<protein>
    <submittedName>
        <fullName evidence="2">Uncharacterized protein</fullName>
    </submittedName>
</protein>
<name>A0A2R6W4G6_MARPO</name>
<accession>A0A2R6W4G6</accession>
<reference evidence="3" key="1">
    <citation type="journal article" date="2017" name="Cell">
        <title>Insights into land plant evolution garnered from the Marchantia polymorpha genome.</title>
        <authorList>
            <person name="Bowman J.L."/>
            <person name="Kohchi T."/>
            <person name="Yamato K.T."/>
            <person name="Jenkins J."/>
            <person name="Shu S."/>
            <person name="Ishizaki K."/>
            <person name="Yamaoka S."/>
            <person name="Nishihama R."/>
            <person name="Nakamura Y."/>
            <person name="Berger F."/>
            <person name="Adam C."/>
            <person name="Aki S.S."/>
            <person name="Althoff F."/>
            <person name="Araki T."/>
            <person name="Arteaga-Vazquez M.A."/>
            <person name="Balasubrmanian S."/>
            <person name="Barry K."/>
            <person name="Bauer D."/>
            <person name="Boehm C.R."/>
            <person name="Briginshaw L."/>
            <person name="Caballero-Perez J."/>
            <person name="Catarino B."/>
            <person name="Chen F."/>
            <person name="Chiyoda S."/>
            <person name="Chovatia M."/>
            <person name="Davies K.M."/>
            <person name="Delmans M."/>
            <person name="Demura T."/>
            <person name="Dierschke T."/>
            <person name="Dolan L."/>
            <person name="Dorantes-Acosta A.E."/>
            <person name="Eklund D.M."/>
            <person name="Florent S.N."/>
            <person name="Flores-Sandoval E."/>
            <person name="Fujiyama A."/>
            <person name="Fukuzawa H."/>
            <person name="Galik B."/>
            <person name="Grimanelli D."/>
            <person name="Grimwood J."/>
            <person name="Grossniklaus U."/>
            <person name="Hamada T."/>
            <person name="Haseloff J."/>
            <person name="Hetherington A.J."/>
            <person name="Higo A."/>
            <person name="Hirakawa Y."/>
            <person name="Hundley H.N."/>
            <person name="Ikeda Y."/>
            <person name="Inoue K."/>
            <person name="Inoue S.I."/>
            <person name="Ishida S."/>
            <person name="Jia Q."/>
            <person name="Kakita M."/>
            <person name="Kanazawa T."/>
            <person name="Kawai Y."/>
            <person name="Kawashima T."/>
            <person name="Kennedy M."/>
            <person name="Kinose K."/>
            <person name="Kinoshita T."/>
            <person name="Kohara Y."/>
            <person name="Koide E."/>
            <person name="Komatsu K."/>
            <person name="Kopischke S."/>
            <person name="Kubo M."/>
            <person name="Kyozuka J."/>
            <person name="Lagercrantz U."/>
            <person name="Lin S.S."/>
            <person name="Lindquist E."/>
            <person name="Lipzen A.M."/>
            <person name="Lu C.W."/>
            <person name="De Luna E."/>
            <person name="Martienssen R.A."/>
            <person name="Minamino N."/>
            <person name="Mizutani M."/>
            <person name="Mizutani M."/>
            <person name="Mochizuki N."/>
            <person name="Monte I."/>
            <person name="Mosher R."/>
            <person name="Nagasaki H."/>
            <person name="Nakagami H."/>
            <person name="Naramoto S."/>
            <person name="Nishitani K."/>
            <person name="Ohtani M."/>
            <person name="Okamoto T."/>
            <person name="Okumura M."/>
            <person name="Phillips J."/>
            <person name="Pollak B."/>
            <person name="Reinders A."/>
            <person name="Rovekamp M."/>
            <person name="Sano R."/>
            <person name="Sawa S."/>
            <person name="Schmid M.W."/>
            <person name="Shirakawa M."/>
            <person name="Solano R."/>
            <person name="Spunde A."/>
            <person name="Suetsugu N."/>
            <person name="Sugano S."/>
            <person name="Sugiyama A."/>
            <person name="Sun R."/>
            <person name="Suzuki Y."/>
            <person name="Takenaka M."/>
            <person name="Takezawa D."/>
            <person name="Tomogane H."/>
            <person name="Tsuzuki M."/>
            <person name="Ueda T."/>
            <person name="Umeda M."/>
            <person name="Ward J.M."/>
            <person name="Watanabe Y."/>
            <person name="Yazaki K."/>
            <person name="Yokoyama R."/>
            <person name="Yoshitake Y."/>
            <person name="Yotsui I."/>
            <person name="Zachgo S."/>
            <person name="Schmutz J."/>
        </authorList>
    </citation>
    <scope>NUCLEOTIDE SEQUENCE [LARGE SCALE GENOMIC DNA]</scope>
    <source>
        <strain evidence="3">Tak-1</strain>
    </source>
</reference>
<evidence type="ECO:0000256" key="1">
    <source>
        <dbReference type="SAM" id="MobiDB-lite"/>
    </source>
</evidence>
<keyword evidence="3" id="KW-1185">Reference proteome</keyword>